<proteinExistence type="predicted"/>
<accession>A0ABP0W0Q0</accession>
<organism evidence="2 3">
    <name type="scientific">Sphagnum jensenii</name>
    <dbReference type="NCBI Taxonomy" id="128206"/>
    <lineage>
        <taxon>Eukaryota</taxon>
        <taxon>Viridiplantae</taxon>
        <taxon>Streptophyta</taxon>
        <taxon>Embryophyta</taxon>
        <taxon>Bryophyta</taxon>
        <taxon>Sphagnophytina</taxon>
        <taxon>Sphagnopsida</taxon>
        <taxon>Sphagnales</taxon>
        <taxon>Sphagnaceae</taxon>
        <taxon>Sphagnum</taxon>
    </lineage>
</organism>
<feature type="signal peptide" evidence="1">
    <location>
        <begin position="1"/>
        <end position="20"/>
    </location>
</feature>
<gene>
    <name evidence="2" type="ORF">CSSPJE1EN1_LOCUS5049</name>
</gene>
<evidence type="ECO:0000313" key="2">
    <source>
        <dbReference type="EMBL" id="CAK9259571.1"/>
    </source>
</evidence>
<sequence length="70" mass="7741">MANLASQSCFLLLGTRHVASRDGHVECCEVVCFLSGHEFLSTTTQKGSFLVWNMQVGNTHRRMGSGYSVF</sequence>
<evidence type="ECO:0000256" key="1">
    <source>
        <dbReference type="SAM" id="SignalP"/>
    </source>
</evidence>
<evidence type="ECO:0000313" key="3">
    <source>
        <dbReference type="Proteomes" id="UP001497444"/>
    </source>
</evidence>
<protein>
    <submittedName>
        <fullName evidence="2">Uncharacterized protein</fullName>
    </submittedName>
</protein>
<dbReference type="Proteomes" id="UP001497444">
    <property type="component" value="Chromosome 12"/>
</dbReference>
<keyword evidence="1" id="KW-0732">Signal</keyword>
<dbReference type="EMBL" id="OZ020107">
    <property type="protein sequence ID" value="CAK9259571.1"/>
    <property type="molecule type" value="Genomic_DNA"/>
</dbReference>
<feature type="chain" id="PRO_5046610474" evidence="1">
    <location>
        <begin position="21"/>
        <end position="70"/>
    </location>
</feature>
<keyword evidence="3" id="KW-1185">Reference proteome</keyword>
<name>A0ABP0W0Q0_9BRYO</name>
<reference evidence="2" key="1">
    <citation type="submission" date="2024-02" db="EMBL/GenBank/DDBJ databases">
        <authorList>
            <consortium name="ELIXIR-Norway"/>
            <consortium name="Elixir Norway"/>
        </authorList>
    </citation>
    <scope>NUCLEOTIDE SEQUENCE</scope>
</reference>